<feature type="transmembrane region" description="Helical" evidence="5">
    <location>
        <begin position="308"/>
        <end position="328"/>
    </location>
</feature>
<evidence type="ECO:0000313" key="8">
    <source>
        <dbReference type="Proteomes" id="UP001377804"/>
    </source>
</evidence>
<reference evidence="7 8" key="1">
    <citation type="submission" date="2023-10" db="EMBL/GenBank/DDBJ databases">
        <title>Holzapfeliella saturejae sp. nov. isolated from Satureja montana flowers.</title>
        <authorList>
            <person name="Alcantara C."/>
            <person name="Zuniga M."/>
            <person name="Landete J.M."/>
            <person name="Monedero V."/>
        </authorList>
    </citation>
    <scope>NUCLEOTIDE SEQUENCE [LARGE SCALE GENOMIC DNA]</scope>
    <source>
        <strain evidence="7 8">He02</strain>
    </source>
</reference>
<feature type="transmembrane region" description="Helical" evidence="5">
    <location>
        <begin position="277"/>
        <end position="296"/>
    </location>
</feature>
<dbReference type="InterPro" id="IPR049453">
    <property type="entry name" value="Memb_transporter_dom"/>
</dbReference>
<feature type="transmembrane region" description="Helical" evidence="5">
    <location>
        <begin position="106"/>
        <end position="126"/>
    </location>
</feature>
<evidence type="ECO:0000313" key="7">
    <source>
        <dbReference type="EMBL" id="MEJ6348966.1"/>
    </source>
</evidence>
<sequence>MHHHINWGDMVLKLSNFLALGFSITFMLIINNIQLGTLTIMGSIFFYYYVPQQNKAGIKTTILASMMGIIAYVLVSFSTLIPWLTPLVLSLICGISYFYSKMWRLVGPGPFFLVMISCIAGVHSFINLQVTFVSILFLLMGCSIAILLAIVNDWLLDRLKYPKLKDNTAIFTLKIPQIPVEILFKSFFYGGLIFLTFYIGENLKLFNYYWIVLSCASILQAESKSHAIKRHQHYILGTIIGCLISYLLLSLPLTLTTTIILLIIFHSLVYWKIKTNFLVGNFFTTPMAILVVKLNYATLNSTAIWSRFIAIVIGTSIALLSIYLFNYLKSKCITPNQKLN</sequence>
<dbReference type="Proteomes" id="UP001377804">
    <property type="component" value="Unassembled WGS sequence"/>
</dbReference>
<keyword evidence="8" id="KW-1185">Reference proteome</keyword>
<protein>
    <submittedName>
        <fullName evidence="7">FUSC family protein</fullName>
    </submittedName>
</protein>
<evidence type="ECO:0000256" key="1">
    <source>
        <dbReference type="ARBA" id="ARBA00004141"/>
    </source>
</evidence>
<evidence type="ECO:0000256" key="5">
    <source>
        <dbReference type="SAM" id="Phobius"/>
    </source>
</evidence>
<keyword evidence="4 5" id="KW-0472">Membrane</keyword>
<evidence type="ECO:0000259" key="6">
    <source>
        <dbReference type="Pfam" id="PF13515"/>
    </source>
</evidence>
<evidence type="ECO:0000256" key="2">
    <source>
        <dbReference type="ARBA" id="ARBA00022692"/>
    </source>
</evidence>
<proteinExistence type="predicted"/>
<comment type="caution">
    <text evidence="7">The sequence shown here is derived from an EMBL/GenBank/DDBJ whole genome shotgun (WGS) entry which is preliminary data.</text>
</comment>
<evidence type="ECO:0000256" key="4">
    <source>
        <dbReference type="ARBA" id="ARBA00023136"/>
    </source>
</evidence>
<keyword evidence="3 5" id="KW-1133">Transmembrane helix</keyword>
<feature type="transmembrane region" description="Helical" evidence="5">
    <location>
        <begin position="20"/>
        <end position="49"/>
    </location>
</feature>
<evidence type="ECO:0000256" key="3">
    <source>
        <dbReference type="ARBA" id="ARBA00022989"/>
    </source>
</evidence>
<feature type="transmembrane region" description="Helical" evidence="5">
    <location>
        <begin position="234"/>
        <end position="265"/>
    </location>
</feature>
<feature type="transmembrane region" description="Helical" evidence="5">
    <location>
        <begin position="182"/>
        <end position="200"/>
    </location>
</feature>
<organism evidence="7 8">
    <name type="scientific">Holzapfeliella saturejae</name>
    <dbReference type="NCBI Taxonomy" id="3082953"/>
    <lineage>
        <taxon>Bacteria</taxon>
        <taxon>Bacillati</taxon>
        <taxon>Bacillota</taxon>
        <taxon>Bacilli</taxon>
        <taxon>Lactobacillales</taxon>
        <taxon>Lactobacillaceae</taxon>
        <taxon>Holzapfeliella</taxon>
    </lineage>
</organism>
<comment type="subcellular location">
    <subcellularLocation>
        <location evidence="1">Membrane</location>
        <topology evidence="1">Multi-pass membrane protein</topology>
    </subcellularLocation>
</comment>
<dbReference type="Pfam" id="PF13515">
    <property type="entry name" value="FUSC_2"/>
    <property type="match status" value="1"/>
</dbReference>
<accession>A0ABU8SHW0</accession>
<feature type="domain" description="Integral membrane bound transporter" evidence="6">
    <location>
        <begin position="196"/>
        <end position="320"/>
    </location>
</feature>
<keyword evidence="2 5" id="KW-0812">Transmembrane</keyword>
<feature type="transmembrane region" description="Helical" evidence="5">
    <location>
        <begin position="206"/>
        <end position="222"/>
    </location>
</feature>
<dbReference type="EMBL" id="JAWMWG010000005">
    <property type="protein sequence ID" value="MEJ6348966.1"/>
    <property type="molecule type" value="Genomic_DNA"/>
</dbReference>
<feature type="transmembrane region" description="Helical" evidence="5">
    <location>
        <begin position="56"/>
        <end position="74"/>
    </location>
</feature>
<name>A0ABU8SHW0_9LACO</name>
<gene>
    <name evidence="7" type="ORF">R4Y45_07005</name>
</gene>
<dbReference type="RefSeq" id="WP_339970470.1">
    <property type="nucleotide sequence ID" value="NZ_JAWMWG010000005.1"/>
</dbReference>
<feature type="transmembrane region" description="Helical" evidence="5">
    <location>
        <begin position="132"/>
        <end position="155"/>
    </location>
</feature>